<evidence type="ECO:0000256" key="1">
    <source>
        <dbReference type="ARBA" id="ARBA00001936"/>
    </source>
</evidence>
<dbReference type="Gene3D" id="3.90.79.10">
    <property type="entry name" value="Nucleoside Triphosphate Pyrophosphohydrolase"/>
    <property type="match status" value="1"/>
</dbReference>
<comment type="caution">
    <text evidence="8">The sequence shown here is derived from an EMBL/GenBank/DDBJ whole genome shotgun (WGS) entry which is preliminary data.</text>
</comment>
<gene>
    <name evidence="8" type="ORF">GCM10007857_54460</name>
</gene>
<dbReference type="Proteomes" id="UP001156905">
    <property type="component" value="Unassembled WGS sequence"/>
</dbReference>
<keyword evidence="6" id="KW-0464">Manganese</keyword>
<proteinExistence type="predicted"/>
<comment type="cofactor">
    <cofactor evidence="2">
        <name>Mg(2+)</name>
        <dbReference type="ChEBI" id="CHEBI:18420"/>
    </cofactor>
</comment>
<accession>A0ABQ6B977</accession>
<feature type="domain" description="Nudix hydrolase" evidence="7">
    <location>
        <begin position="61"/>
        <end position="196"/>
    </location>
</feature>
<evidence type="ECO:0000256" key="3">
    <source>
        <dbReference type="ARBA" id="ARBA00022723"/>
    </source>
</evidence>
<dbReference type="PANTHER" id="PTHR12992:SF11">
    <property type="entry name" value="MITOCHONDRIAL COENZYME A DIPHOSPHATASE NUDT8"/>
    <property type="match status" value="1"/>
</dbReference>
<evidence type="ECO:0000256" key="6">
    <source>
        <dbReference type="ARBA" id="ARBA00023211"/>
    </source>
</evidence>
<dbReference type="InterPro" id="IPR045121">
    <property type="entry name" value="CoAse"/>
</dbReference>
<dbReference type="CDD" id="cd03426">
    <property type="entry name" value="NUDIX_CoAse_Nudt7"/>
    <property type="match status" value="1"/>
</dbReference>
<dbReference type="PROSITE" id="PS51462">
    <property type="entry name" value="NUDIX"/>
    <property type="match status" value="1"/>
</dbReference>
<sequence length="223" mass="24952">MTKPFQKDEPVRLGAADFFARSKARLTFDVPSALYDPNIVPMSGDPGTDKMLEIVAREQPVRPAAVLIPVIDRPEPTVLLTQRSAHLNDHAGQIAFPGGKIDAMDASPRDAALREAEEEVGLSRDFVEPVGYLDLYGTAFGFRILPTVAKVRPGFELTINHSEVDDAFEVPLSFLMDPANHQVHSKEFRGMERFYYAMPFAERYIWGATAGILRVLYERIYLP</sequence>
<dbReference type="InterPro" id="IPR000086">
    <property type="entry name" value="NUDIX_hydrolase_dom"/>
</dbReference>
<evidence type="ECO:0000256" key="5">
    <source>
        <dbReference type="ARBA" id="ARBA00022842"/>
    </source>
</evidence>
<keyword evidence="9" id="KW-1185">Reference proteome</keyword>
<dbReference type="EMBL" id="BSOW01000021">
    <property type="protein sequence ID" value="GLR88733.1"/>
    <property type="molecule type" value="Genomic_DNA"/>
</dbReference>
<dbReference type="PANTHER" id="PTHR12992">
    <property type="entry name" value="NUDIX HYDROLASE"/>
    <property type="match status" value="1"/>
</dbReference>
<dbReference type="SUPFAM" id="SSF55811">
    <property type="entry name" value="Nudix"/>
    <property type="match status" value="1"/>
</dbReference>
<reference evidence="9" key="1">
    <citation type="journal article" date="2019" name="Int. J. Syst. Evol. Microbiol.">
        <title>The Global Catalogue of Microorganisms (GCM) 10K type strain sequencing project: providing services to taxonomists for standard genome sequencing and annotation.</title>
        <authorList>
            <consortium name="The Broad Institute Genomics Platform"/>
            <consortium name="The Broad Institute Genome Sequencing Center for Infectious Disease"/>
            <person name="Wu L."/>
            <person name="Ma J."/>
        </authorList>
    </citation>
    <scope>NUCLEOTIDE SEQUENCE [LARGE SCALE GENOMIC DNA]</scope>
    <source>
        <strain evidence="9">NBRC 102520</strain>
    </source>
</reference>
<evidence type="ECO:0000259" key="7">
    <source>
        <dbReference type="PROSITE" id="PS51462"/>
    </source>
</evidence>
<protein>
    <submittedName>
        <fullName evidence="8">Coenzyme A pyrophosphatase</fullName>
    </submittedName>
</protein>
<name>A0ABQ6B977_9BRAD</name>
<dbReference type="Pfam" id="PF00293">
    <property type="entry name" value="NUDIX"/>
    <property type="match status" value="1"/>
</dbReference>
<comment type="cofactor">
    <cofactor evidence="1">
        <name>Mn(2+)</name>
        <dbReference type="ChEBI" id="CHEBI:29035"/>
    </cofactor>
</comment>
<keyword evidence="5" id="KW-0460">Magnesium</keyword>
<dbReference type="InterPro" id="IPR015797">
    <property type="entry name" value="NUDIX_hydrolase-like_dom_sf"/>
</dbReference>
<keyword evidence="4" id="KW-0378">Hydrolase</keyword>
<evidence type="ECO:0000256" key="4">
    <source>
        <dbReference type="ARBA" id="ARBA00022801"/>
    </source>
</evidence>
<evidence type="ECO:0000313" key="8">
    <source>
        <dbReference type="EMBL" id="GLR88733.1"/>
    </source>
</evidence>
<organism evidence="8 9">
    <name type="scientific">Bradyrhizobium iriomotense</name>
    <dbReference type="NCBI Taxonomy" id="441950"/>
    <lineage>
        <taxon>Bacteria</taxon>
        <taxon>Pseudomonadati</taxon>
        <taxon>Pseudomonadota</taxon>
        <taxon>Alphaproteobacteria</taxon>
        <taxon>Hyphomicrobiales</taxon>
        <taxon>Nitrobacteraceae</taxon>
        <taxon>Bradyrhizobium</taxon>
    </lineage>
</organism>
<evidence type="ECO:0000313" key="9">
    <source>
        <dbReference type="Proteomes" id="UP001156905"/>
    </source>
</evidence>
<evidence type="ECO:0000256" key="2">
    <source>
        <dbReference type="ARBA" id="ARBA00001946"/>
    </source>
</evidence>
<keyword evidence="3" id="KW-0479">Metal-binding</keyword>
<dbReference type="NCBIfam" id="NF007980">
    <property type="entry name" value="PRK10707.1"/>
    <property type="match status" value="1"/>
</dbReference>